<dbReference type="PROSITE" id="PS50290">
    <property type="entry name" value="PI3_4_KINASE_3"/>
    <property type="match status" value="1"/>
</dbReference>
<organism evidence="6 7">
    <name type="scientific">Fragilariopsis cylindrus CCMP1102</name>
    <dbReference type="NCBI Taxonomy" id="635003"/>
    <lineage>
        <taxon>Eukaryota</taxon>
        <taxon>Sar</taxon>
        <taxon>Stramenopiles</taxon>
        <taxon>Ochrophyta</taxon>
        <taxon>Bacillariophyta</taxon>
        <taxon>Bacillariophyceae</taxon>
        <taxon>Bacillariophycidae</taxon>
        <taxon>Bacillariales</taxon>
        <taxon>Bacillariaceae</taxon>
        <taxon>Fragilariopsis</taxon>
    </lineage>
</organism>
<keyword evidence="7" id="KW-1185">Reference proteome</keyword>
<dbReference type="Gene3D" id="1.10.1070.11">
    <property type="entry name" value="Phosphatidylinositol 3-/4-kinase, catalytic domain"/>
    <property type="match status" value="1"/>
</dbReference>
<dbReference type="FunFam" id="1.10.1070.11:FF:000016">
    <property type="entry name" value="PIK1p Phosphatidylinositol 4-kinase"/>
    <property type="match status" value="1"/>
</dbReference>
<evidence type="ECO:0000259" key="5">
    <source>
        <dbReference type="PROSITE" id="PS50290"/>
    </source>
</evidence>
<evidence type="ECO:0000313" key="6">
    <source>
        <dbReference type="EMBL" id="OEU18333.1"/>
    </source>
</evidence>
<gene>
    <name evidence="6" type="ORF">FRACYDRAFT_183104</name>
</gene>
<dbReference type="InParanoid" id="A0A1E7FKL0"/>
<dbReference type="SMART" id="SM00146">
    <property type="entry name" value="PI3Kc"/>
    <property type="match status" value="1"/>
</dbReference>
<name>A0A1E7FKL0_9STRA</name>
<dbReference type="EC" id="2.7.1.67" evidence="2"/>
<dbReference type="InterPro" id="IPR018936">
    <property type="entry name" value="PI3/4_kinase_CS"/>
</dbReference>
<dbReference type="InterPro" id="IPR000403">
    <property type="entry name" value="PI3/4_kinase_cat_dom"/>
</dbReference>
<dbReference type="GO" id="GO:0046854">
    <property type="term" value="P:phosphatidylinositol phosphate biosynthetic process"/>
    <property type="evidence" value="ECO:0007669"/>
    <property type="project" value="InterPro"/>
</dbReference>
<keyword evidence="4 6" id="KW-0418">Kinase</keyword>
<dbReference type="InterPro" id="IPR015433">
    <property type="entry name" value="PI3/4_kinase"/>
</dbReference>
<proteinExistence type="predicted"/>
<dbReference type="PROSITE" id="PS00916">
    <property type="entry name" value="PI3_4_KINASE_2"/>
    <property type="match status" value="1"/>
</dbReference>
<dbReference type="GO" id="GO:0005737">
    <property type="term" value="C:cytoplasm"/>
    <property type="evidence" value="ECO:0007669"/>
    <property type="project" value="TreeGrafter"/>
</dbReference>
<dbReference type="OrthoDB" id="10264149at2759"/>
<dbReference type="KEGG" id="fcy:FRACYDRAFT_183104"/>
<protein>
    <recommendedName>
        <fullName evidence="2">1-phosphatidylinositol 4-kinase</fullName>
        <ecNumber evidence="2">2.7.1.67</ecNumber>
    </recommendedName>
</protein>
<accession>A0A1E7FKL0</accession>
<evidence type="ECO:0000256" key="1">
    <source>
        <dbReference type="ARBA" id="ARBA00001686"/>
    </source>
</evidence>
<evidence type="ECO:0000256" key="3">
    <source>
        <dbReference type="ARBA" id="ARBA00022679"/>
    </source>
</evidence>
<dbReference type="AlphaFoldDB" id="A0A1E7FKL0"/>
<sequence>MIVDATSLDGLKKSDGYPAEGGLRKYFETTYGGPTSRSFKAAQRNFMESLAAYSIVCYLLGLKDRHNGNIMIDMFGHLIHIDYGFCMGMCVGHEFTMERAPFKLTEEYVEVMGGPNSDCYKEFVHLFVEGLKAARQNSQIALGLVEIMMYRSNYPCFSGSRYGGGQALRGFRERLMLDVPDSMVENNAKALIKKARNHLGTRAYDSFQQWSNGYAI</sequence>
<keyword evidence="3" id="KW-0808">Transferase</keyword>
<comment type="catalytic activity">
    <reaction evidence="1">
        <text>a 1,2-diacyl-sn-glycero-3-phospho-(1D-myo-inositol) + ATP = a 1,2-diacyl-sn-glycero-3-phospho-(1D-myo-inositol 4-phosphate) + ADP + H(+)</text>
        <dbReference type="Rhea" id="RHEA:19877"/>
        <dbReference type="ChEBI" id="CHEBI:15378"/>
        <dbReference type="ChEBI" id="CHEBI:30616"/>
        <dbReference type="ChEBI" id="CHEBI:57880"/>
        <dbReference type="ChEBI" id="CHEBI:58178"/>
        <dbReference type="ChEBI" id="CHEBI:456216"/>
        <dbReference type="EC" id="2.7.1.67"/>
    </reaction>
</comment>
<dbReference type="EMBL" id="KV784356">
    <property type="protein sequence ID" value="OEU18333.1"/>
    <property type="molecule type" value="Genomic_DNA"/>
</dbReference>
<dbReference type="GO" id="GO:0016020">
    <property type="term" value="C:membrane"/>
    <property type="evidence" value="ECO:0007669"/>
    <property type="project" value="TreeGrafter"/>
</dbReference>
<evidence type="ECO:0000313" key="7">
    <source>
        <dbReference type="Proteomes" id="UP000095751"/>
    </source>
</evidence>
<evidence type="ECO:0000256" key="4">
    <source>
        <dbReference type="ARBA" id="ARBA00022777"/>
    </source>
</evidence>
<reference evidence="6 7" key="1">
    <citation type="submission" date="2016-09" db="EMBL/GenBank/DDBJ databases">
        <title>Extensive genetic diversity and differential bi-allelic expression allows diatom success in the polar Southern Ocean.</title>
        <authorList>
            <consortium name="DOE Joint Genome Institute"/>
            <person name="Mock T."/>
            <person name="Otillar R.P."/>
            <person name="Strauss J."/>
            <person name="Dupont C."/>
            <person name="Frickenhaus S."/>
            <person name="Maumus F."/>
            <person name="Mcmullan M."/>
            <person name="Sanges R."/>
            <person name="Schmutz J."/>
            <person name="Toseland A."/>
            <person name="Valas R."/>
            <person name="Veluchamy A."/>
            <person name="Ward B.J."/>
            <person name="Allen A."/>
            <person name="Barry K."/>
            <person name="Falciatore A."/>
            <person name="Ferrante M."/>
            <person name="Fortunato A.E."/>
            <person name="Gloeckner G."/>
            <person name="Gruber A."/>
            <person name="Hipkin R."/>
            <person name="Janech M."/>
            <person name="Kroth P."/>
            <person name="Leese F."/>
            <person name="Lindquist E."/>
            <person name="Lyon B.R."/>
            <person name="Martin J."/>
            <person name="Mayer C."/>
            <person name="Parker M."/>
            <person name="Quesneville H."/>
            <person name="Raymond J."/>
            <person name="Uhlig C."/>
            <person name="Valentin K.U."/>
            <person name="Worden A.Z."/>
            <person name="Armbrust E.V."/>
            <person name="Bowler C."/>
            <person name="Green B."/>
            <person name="Moulton V."/>
            <person name="Van Oosterhout C."/>
            <person name="Grigoriev I."/>
        </authorList>
    </citation>
    <scope>NUCLEOTIDE SEQUENCE [LARGE SCALE GENOMIC DNA]</scope>
    <source>
        <strain evidence="6 7">CCMP1102</strain>
    </source>
</reference>
<dbReference type="GO" id="GO:0048015">
    <property type="term" value="P:phosphatidylinositol-mediated signaling"/>
    <property type="evidence" value="ECO:0007669"/>
    <property type="project" value="TreeGrafter"/>
</dbReference>
<evidence type="ECO:0000256" key="2">
    <source>
        <dbReference type="ARBA" id="ARBA00012169"/>
    </source>
</evidence>
<dbReference type="GO" id="GO:0004430">
    <property type="term" value="F:1-phosphatidylinositol 4-kinase activity"/>
    <property type="evidence" value="ECO:0007669"/>
    <property type="project" value="UniProtKB-EC"/>
</dbReference>
<dbReference type="SUPFAM" id="SSF56112">
    <property type="entry name" value="Protein kinase-like (PK-like)"/>
    <property type="match status" value="1"/>
</dbReference>
<dbReference type="InterPro" id="IPR036940">
    <property type="entry name" value="PI3/4_kinase_cat_sf"/>
</dbReference>
<dbReference type="Proteomes" id="UP000095751">
    <property type="component" value="Unassembled WGS sequence"/>
</dbReference>
<dbReference type="InterPro" id="IPR011009">
    <property type="entry name" value="Kinase-like_dom_sf"/>
</dbReference>
<dbReference type="PANTHER" id="PTHR10048">
    <property type="entry name" value="PHOSPHATIDYLINOSITOL KINASE"/>
    <property type="match status" value="1"/>
</dbReference>
<dbReference type="Pfam" id="PF00454">
    <property type="entry name" value="PI3_PI4_kinase"/>
    <property type="match status" value="1"/>
</dbReference>
<feature type="domain" description="PI3K/PI4K catalytic" evidence="5">
    <location>
        <begin position="1"/>
        <end position="200"/>
    </location>
</feature>
<dbReference type="PANTHER" id="PTHR10048:SF22">
    <property type="entry name" value="PHOSPHATIDYLINOSITOL 4-KINASE BETA"/>
    <property type="match status" value="1"/>
</dbReference>